<accession>A0A3G6J8A9</accession>
<dbReference type="InterPro" id="IPR003675">
    <property type="entry name" value="Rce1/LyrA-like_dom"/>
</dbReference>
<evidence type="ECO:0000313" key="3">
    <source>
        <dbReference type="EMBL" id="AZA14226.1"/>
    </source>
</evidence>
<evidence type="ECO:0000256" key="1">
    <source>
        <dbReference type="SAM" id="Phobius"/>
    </source>
</evidence>
<dbReference type="Pfam" id="PF02517">
    <property type="entry name" value="Rce1-like"/>
    <property type="match status" value="1"/>
</dbReference>
<feature type="transmembrane region" description="Helical" evidence="1">
    <location>
        <begin position="176"/>
        <end position="195"/>
    </location>
</feature>
<feature type="transmembrane region" description="Helical" evidence="1">
    <location>
        <begin position="34"/>
        <end position="54"/>
    </location>
</feature>
<dbReference type="GO" id="GO:0080120">
    <property type="term" value="P:CAAX-box protein maturation"/>
    <property type="evidence" value="ECO:0007669"/>
    <property type="project" value="UniProtKB-ARBA"/>
</dbReference>
<proteinExistence type="predicted"/>
<keyword evidence="3" id="KW-0378">Hydrolase</keyword>
<evidence type="ECO:0000259" key="2">
    <source>
        <dbReference type="Pfam" id="PF02517"/>
    </source>
</evidence>
<dbReference type="PANTHER" id="PTHR36435:SF1">
    <property type="entry name" value="CAAX AMINO TERMINAL PROTEASE FAMILY PROTEIN"/>
    <property type="match status" value="1"/>
</dbReference>
<dbReference type="GO" id="GO:0004175">
    <property type="term" value="F:endopeptidase activity"/>
    <property type="evidence" value="ECO:0007669"/>
    <property type="project" value="UniProtKB-ARBA"/>
</dbReference>
<evidence type="ECO:0000313" key="4">
    <source>
        <dbReference type="Proteomes" id="UP000269019"/>
    </source>
</evidence>
<feature type="transmembrane region" description="Helical" evidence="1">
    <location>
        <begin position="101"/>
        <end position="124"/>
    </location>
</feature>
<feature type="transmembrane region" description="Helical" evidence="1">
    <location>
        <begin position="230"/>
        <end position="249"/>
    </location>
</feature>
<feature type="transmembrane region" description="Helical" evidence="1">
    <location>
        <begin position="66"/>
        <end position="89"/>
    </location>
</feature>
<dbReference type="AlphaFoldDB" id="A0A3G6J8A9"/>
<keyword evidence="1" id="KW-1133">Transmembrane helix</keyword>
<dbReference type="GO" id="GO:0006508">
    <property type="term" value="P:proteolysis"/>
    <property type="evidence" value="ECO:0007669"/>
    <property type="project" value="UniProtKB-KW"/>
</dbReference>
<feature type="domain" description="CAAX prenyl protease 2/Lysostaphin resistance protein A-like" evidence="2">
    <location>
        <begin position="146"/>
        <end position="235"/>
    </location>
</feature>
<dbReference type="InterPro" id="IPR052710">
    <property type="entry name" value="CAAX_protease"/>
</dbReference>
<reference evidence="3 4" key="1">
    <citation type="submission" date="2018-11" db="EMBL/GenBank/DDBJ databases">
        <authorList>
            <person name="Kleinhagauer T."/>
            <person name="Glaeser S.P."/>
            <person name="Spergser J."/>
            <person name="Ruckert C."/>
            <person name="Kaempfer P."/>
            <person name="Busse H.-J."/>
        </authorList>
    </citation>
    <scope>NUCLEOTIDE SEQUENCE [LARGE SCALE GENOMIC DNA]</scope>
    <source>
        <strain evidence="3 4">200CH</strain>
    </source>
</reference>
<dbReference type="KEGG" id="ccho:CCHOA_09215"/>
<keyword evidence="1" id="KW-0812">Transmembrane</keyword>
<keyword evidence="3" id="KW-0645">Protease</keyword>
<gene>
    <name evidence="3" type="ORF">CCHOA_09215</name>
</gene>
<dbReference type="PANTHER" id="PTHR36435">
    <property type="entry name" value="SLR1288 PROTEIN"/>
    <property type="match status" value="1"/>
</dbReference>
<keyword evidence="1" id="KW-0472">Membrane</keyword>
<name>A0A3G6J8A9_9CORY</name>
<protein>
    <submittedName>
        <fullName evidence="3">CAAX amino terminal protease self-immunity</fullName>
    </submittedName>
</protein>
<dbReference type="EMBL" id="CP033896">
    <property type="protein sequence ID" value="AZA14226.1"/>
    <property type="molecule type" value="Genomic_DNA"/>
</dbReference>
<feature type="transmembrane region" description="Helical" evidence="1">
    <location>
        <begin position="201"/>
        <end position="218"/>
    </location>
</feature>
<feature type="transmembrane region" description="Helical" evidence="1">
    <location>
        <begin position="144"/>
        <end position="164"/>
    </location>
</feature>
<organism evidence="3 4">
    <name type="scientific">Corynebacterium choanae</name>
    <dbReference type="NCBI Taxonomy" id="1862358"/>
    <lineage>
        <taxon>Bacteria</taxon>
        <taxon>Bacillati</taxon>
        <taxon>Actinomycetota</taxon>
        <taxon>Actinomycetes</taxon>
        <taxon>Mycobacteriales</taxon>
        <taxon>Corynebacteriaceae</taxon>
        <taxon>Corynebacterium</taxon>
    </lineage>
</organism>
<sequence length="250" mass="27475">MQQFSIVTDQQILHPQVSVTQSPTRLSRQDRWQIPVLLATYALCVLLPGTETFLTTTLPAPFNNLFWASVIMYALPAILGIAFYGRAVIASFRSTFSSRPWLKIIAIIVSPVVIIVLNNIASQLTGPVTEAENEQKLQTAIQQAPLWATVALFVIIGPLVEEIIFRHILIGKCSAFAPTWLVASLSAVAFALIHVNQPAEIMAYLPMAVIFTLLYLAAHKQIALSYLAHILNNFLVVAVIPWMVATMGAP</sequence>
<keyword evidence="4" id="KW-1185">Reference proteome</keyword>
<dbReference type="Proteomes" id="UP000269019">
    <property type="component" value="Chromosome"/>
</dbReference>